<feature type="compositionally biased region" description="Polar residues" evidence="4">
    <location>
        <begin position="1054"/>
        <end position="1065"/>
    </location>
</feature>
<dbReference type="GO" id="GO:0006355">
    <property type="term" value="P:regulation of DNA-templated transcription"/>
    <property type="evidence" value="ECO:0000318"/>
    <property type="project" value="GO_Central"/>
</dbReference>
<evidence type="ECO:0000256" key="2">
    <source>
        <dbReference type="ARBA" id="ARBA00023125"/>
    </source>
</evidence>
<dbReference type="PANTHER" id="PTHR45614:SF253">
    <property type="entry name" value="CHROMOSOME UNDETERMINED SCAFFOLD_38, WHOLE GENOME SHOTGUN SEQUENCE"/>
    <property type="match status" value="1"/>
</dbReference>
<dbReference type="GO" id="GO:0005634">
    <property type="term" value="C:nucleus"/>
    <property type="evidence" value="ECO:0000318"/>
    <property type="project" value="GO_Central"/>
</dbReference>
<dbReference type="Proteomes" id="UP000001357">
    <property type="component" value="Unassembled WGS sequence"/>
</dbReference>
<dbReference type="eggNOG" id="KOG0048">
    <property type="taxonomic scope" value="Eukaryota"/>
</dbReference>
<feature type="domain" description="Myb-like" evidence="6">
    <location>
        <begin position="680"/>
        <end position="730"/>
    </location>
</feature>
<feature type="compositionally biased region" description="Low complexity" evidence="4">
    <location>
        <begin position="997"/>
        <end position="1008"/>
    </location>
</feature>
<name>A9V4F9_MONBE</name>
<feature type="compositionally biased region" description="Polar residues" evidence="4">
    <location>
        <begin position="959"/>
        <end position="985"/>
    </location>
</feature>
<evidence type="ECO:0000313" key="9">
    <source>
        <dbReference type="Proteomes" id="UP000001357"/>
    </source>
</evidence>
<proteinExistence type="predicted"/>
<dbReference type="InterPro" id="IPR017930">
    <property type="entry name" value="Myb_dom"/>
</dbReference>
<feature type="region of interest" description="Disordered" evidence="4">
    <location>
        <begin position="935"/>
        <end position="985"/>
    </location>
</feature>
<feature type="compositionally biased region" description="Polar residues" evidence="4">
    <location>
        <begin position="1009"/>
        <end position="1020"/>
    </location>
</feature>
<dbReference type="PROSITE" id="PS50090">
    <property type="entry name" value="MYB_LIKE"/>
    <property type="match status" value="2"/>
</dbReference>
<dbReference type="SMART" id="SM00717">
    <property type="entry name" value="SANT"/>
    <property type="match status" value="2"/>
</dbReference>
<dbReference type="EMBL" id="CH991558">
    <property type="protein sequence ID" value="EDQ87702.1"/>
    <property type="molecule type" value="Genomic_DNA"/>
</dbReference>
<feature type="compositionally biased region" description="Low complexity" evidence="4">
    <location>
        <begin position="1070"/>
        <end position="1080"/>
    </location>
</feature>
<gene>
    <name evidence="8" type="ORF">MONBRDRAFT_33265</name>
</gene>
<feature type="chain" id="PRO_5002745089" evidence="5">
    <location>
        <begin position="18"/>
        <end position="1116"/>
    </location>
</feature>
<dbReference type="Pfam" id="PF13921">
    <property type="entry name" value="Myb_DNA-bind_6"/>
    <property type="match status" value="1"/>
</dbReference>
<dbReference type="SUPFAM" id="SSF46689">
    <property type="entry name" value="Homeodomain-like"/>
    <property type="match status" value="1"/>
</dbReference>
<keyword evidence="9" id="KW-1185">Reference proteome</keyword>
<feature type="coiled-coil region" evidence="3">
    <location>
        <begin position="49"/>
        <end position="92"/>
    </location>
</feature>
<dbReference type="InterPro" id="IPR009057">
    <property type="entry name" value="Homeodomain-like_sf"/>
</dbReference>
<sequence>MRVLLLGGLALLALAAALEPELTVQNGDLILQGDQILLRTASDESGVLVDTLINKVQSMEQALTELSQAQQSLAAKDELQALNDTVQGLADELADSHAGLNSSFALQLTALGLDSRVHDLEATIPSIHANISELAAVAQIMANESARLQANISLALDGLADQDSIAAAERTELQQGLAALEGLVEDLAAKVDTVAFGSIGDSAAFPAASCEAILAVHPDSESGYYWIQPKLGVAYNVFCLMDVEEGGWVQVLSMYGDTYVSLTDTNHKVLCNDTSQPCFAGVATATPDIMPMATSILMTDMNNVPFLFAEFEVMGEYWRHIQPSSSLYEGVRVRYPKGPMSSLGWLPIDTNTCMRAGCIQRTLKIGLFMVITVLLMKPQSARSCDQIYQLVPNAASGMYYIQPANTVYQTGGAMQRLRQSSRTVLCMDAQDSCYTGASVAIPDVMPAAEYILYTDAEFTPFLFAKFTMVGDYWAKLLTNAAQSVSVEYPVGPMNVLGAVDIELSANFEWGHRNQFGPELGTCDRVHTCWEDAANGDRPFAGDHCGSAALGATAAITAAPFSPASSTNLHQNCRYNLSRNTPNHNARAFSGSEQPEPKLTRHCFPISAAAAIGFQIFGMADKRPKKGLTSGSTKGNWTTEEDELVVRLVKQYGAKKWSQIAQHLPGRVGKQCRERWHNHLNPDINKAPWSTFEDETLLQAHRDLGNKWAEIAKLLPGRTDNAIKNRWNSTMRRRETKRHHSAPPTGSLPDTPLTPGPDYVSSPSPVASKSGAASNRASPAKPKAATDDESAALSANDVTPRTSGKRAHASPMTISGASMGSPPRTPATQAGVSTPATGASGRSSSALLSPYTPHKYCYQPLLEEPQDLNDFGVSPLQTTPRKRIHYDQEPPHLDANSDRTLNADEDTAAANALLQVSQSKLIDTDDAQATMHEQLRESTDDFNHIVFPNTPKAKDLLKTPQHSKASPSPSRFLNFSSPRQSSSNPRVNLYSRFQDAENTNGNAASSTSNKPTLSSLASNQPSPRINVKKCLYSANSAKPRPVAVDPSSAPISYPSMMSSPRTSNRRFGNVSPWRSPSRLSPSDAPAFQLTIGMYGCLSSGGSAEVNETMEKLLNKGL</sequence>
<evidence type="ECO:0000256" key="4">
    <source>
        <dbReference type="SAM" id="MobiDB-lite"/>
    </source>
</evidence>
<feature type="domain" description="Myb-like" evidence="6">
    <location>
        <begin position="628"/>
        <end position="679"/>
    </location>
</feature>
<feature type="region of interest" description="Disordered" evidence="4">
    <location>
        <begin position="997"/>
        <end position="1020"/>
    </location>
</feature>
<evidence type="ECO:0000256" key="3">
    <source>
        <dbReference type="SAM" id="Coils"/>
    </source>
</evidence>
<dbReference type="NCBIfam" id="NF040941">
    <property type="entry name" value="GGGWT_bact"/>
    <property type="match status" value="1"/>
</dbReference>
<dbReference type="AlphaFoldDB" id="A9V4F9"/>
<feature type="domain" description="HTH myb-type" evidence="7">
    <location>
        <begin position="684"/>
        <end position="734"/>
    </location>
</feature>
<dbReference type="KEGG" id="mbr:MONBRDRAFT_33265"/>
<dbReference type="CDD" id="cd00167">
    <property type="entry name" value="SANT"/>
    <property type="match status" value="2"/>
</dbReference>
<keyword evidence="2" id="KW-0238">DNA-binding</keyword>
<dbReference type="STRING" id="81824.A9V4F9"/>
<dbReference type="PROSITE" id="PS51294">
    <property type="entry name" value="HTH_MYB"/>
    <property type="match status" value="2"/>
</dbReference>
<organism evidence="8 9">
    <name type="scientific">Monosiga brevicollis</name>
    <name type="common">Choanoflagellate</name>
    <dbReference type="NCBI Taxonomy" id="81824"/>
    <lineage>
        <taxon>Eukaryota</taxon>
        <taxon>Choanoflagellata</taxon>
        <taxon>Craspedida</taxon>
        <taxon>Salpingoecidae</taxon>
        <taxon>Monosiga</taxon>
    </lineage>
</organism>
<dbReference type="InterPro" id="IPR001005">
    <property type="entry name" value="SANT/Myb"/>
</dbReference>
<evidence type="ECO:0000313" key="8">
    <source>
        <dbReference type="EMBL" id="EDQ87702.1"/>
    </source>
</evidence>
<feature type="region of interest" description="Disordered" evidence="4">
    <location>
        <begin position="1053"/>
        <end position="1080"/>
    </location>
</feature>
<keyword evidence="5" id="KW-0732">Signal</keyword>
<dbReference type="RefSeq" id="XP_001747622.1">
    <property type="nucleotide sequence ID" value="XM_001747570.1"/>
</dbReference>
<dbReference type="GO" id="GO:0000978">
    <property type="term" value="F:RNA polymerase II cis-regulatory region sequence-specific DNA binding"/>
    <property type="evidence" value="ECO:0000318"/>
    <property type="project" value="GO_Central"/>
</dbReference>
<dbReference type="GeneID" id="5892735"/>
<dbReference type="Gene3D" id="2.60.120.1000">
    <property type="match status" value="1"/>
</dbReference>
<evidence type="ECO:0000259" key="6">
    <source>
        <dbReference type="PROSITE" id="PS50090"/>
    </source>
</evidence>
<dbReference type="GO" id="GO:0000981">
    <property type="term" value="F:DNA-binding transcription factor activity, RNA polymerase II-specific"/>
    <property type="evidence" value="ECO:0000318"/>
    <property type="project" value="GO_Central"/>
</dbReference>
<feature type="domain" description="HTH myb-type" evidence="7">
    <location>
        <begin position="633"/>
        <end position="683"/>
    </location>
</feature>
<dbReference type="PANTHER" id="PTHR45614">
    <property type="entry name" value="MYB PROTEIN-RELATED"/>
    <property type="match status" value="1"/>
</dbReference>
<evidence type="ECO:0000256" key="5">
    <source>
        <dbReference type="SAM" id="SignalP"/>
    </source>
</evidence>
<evidence type="ECO:0000256" key="1">
    <source>
        <dbReference type="ARBA" id="ARBA00022737"/>
    </source>
</evidence>
<accession>A9V4F9</accession>
<dbReference type="SUPFAM" id="SSF56496">
    <property type="entry name" value="Fibrinogen C-terminal domain-like"/>
    <property type="match status" value="1"/>
</dbReference>
<dbReference type="InParanoid" id="A9V4F9"/>
<keyword evidence="3" id="KW-0175">Coiled coil</keyword>
<dbReference type="Gene3D" id="1.10.10.60">
    <property type="entry name" value="Homeodomain-like"/>
    <property type="match status" value="2"/>
</dbReference>
<protein>
    <submittedName>
        <fullName evidence="8">Uncharacterized protein</fullName>
    </submittedName>
</protein>
<feature type="region of interest" description="Disordered" evidence="4">
    <location>
        <begin position="721"/>
        <end position="845"/>
    </location>
</feature>
<feature type="compositionally biased region" description="Low complexity" evidence="4">
    <location>
        <begin position="832"/>
        <end position="845"/>
    </location>
</feature>
<reference evidence="8 9" key="1">
    <citation type="journal article" date="2008" name="Nature">
        <title>The genome of the choanoflagellate Monosiga brevicollis and the origin of metazoans.</title>
        <authorList>
            <consortium name="JGI Sequencing"/>
            <person name="King N."/>
            <person name="Westbrook M.J."/>
            <person name="Young S.L."/>
            <person name="Kuo A."/>
            <person name="Abedin M."/>
            <person name="Chapman J."/>
            <person name="Fairclough S."/>
            <person name="Hellsten U."/>
            <person name="Isogai Y."/>
            <person name="Letunic I."/>
            <person name="Marr M."/>
            <person name="Pincus D."/>
            <person name="Putnam N."/>
            <person name="Rokas A."/>
            <person name="Wright K.J."/>
            <person name="Zuzow R."/>
            <person name="Dirks W."/>
            <person name="Good M."/>
            <person name="Goodstein D."/>
            <person name="Lemons D."/>
            <person name="Li W."/>
            <person name="Lyons J.B."/>
            <person name="Morris A."/>
            <person name="Nichols S."/>
            <person name="Richter D.J."/>
            <person name="Salamov A."/>
            <person name="Bork P."/>
            <person name="Lim W.A."/>
            <person name="Manning G."/>
            <person name="Miller W.T."/>
            <person name="McGinnis W."/>
            <person name="Shapiro H."/>
            <person name="Tjian R."/>
            <person name="Grigoriev I.V."/>
            <person name="Rokhsar D."/>
        </authorList>
    </citation>
    <scope>NUCLEOTIDE SEQUENCE [LARGE SCALE GENOMIC DNA]</scope>
    <source>
        <strain evidence="9">MX1 / ATCC 50154</strain>
    </source>
</reference>
<dbReference type="InterPro" id="IPR036056">
    <property type="entry name" value="Fibrinogen-like_C"/>
</dbReference>
<feature type="signal peptide" evidence="5">
    <location>
        <begin position="1"/>
        <end position="17"/>
    </location>
</feature>
<keyword evidence="1" id="KW-0677">Repeat</keyword>
<feature type="compositionally biased region" description="Polar residues" evidence="4">
    <location>
        <begin position="760"/>
        <end position="776"/>
    </location>
</feature>
<dbReference type="FunFam" id="1.10.10.60:FF:000010">
    <property type="entry name" value="Transcriptional activator Myb isoform A"/>
    <property type="match status" value="1"/>
</dbReference>
<dbReference type="InterPro" id="IPR050560">
    <property type="entry name" value="MYB_TF"/>
</dbReference>
<evidence type="ECO:0000259" key="7">
    <source>
        <dbReference type="PROSITE" id="PS51294"/>
    </source>
</evidence>